<protein>
    <recommendedName>
        <fullName evidence="1">No apical meristem-associated C-terminal domain-containing protein</fullName>
    </recommendedName>
</protein>
<accession>A0ABD3GNI3</accession>
<evidence type="ECO:0000313" key="3">
    <source>
        <dbReference type="Proteomes" id="UP001633002"/>
    </source>
</evidence>
<comment type="caution">
    <text evidence="2">The sequence shown here is derived from an EMBL/GenBank/DDBJ whole genome shotgun (WGS) entry which is preliminary data.</text>
</comment>
<dbReference type="PANTHER" id="PTHR45125">
    <property type="entry name" value="F21J9.4-RELATED"/>
    <property type="match status" value="1"/>
</dbReference>
<sequence length="300" mass="34174">MYKDSKDVEERNPTAITSRWQTISHDVSKFCGCYEKLKATNPSGWNEEQYISHALDLYMKRDSSNQAFKNLSCWMILCATPKWTIWNQPKQLKGDKGDRKAETLRDQHQKGLVLDSQLSVDAETVSATEHLARPIGSKAAKELERRKRSKGNEYMNPFQQMNEEFIAISKRKADLLEEQMAYNLFSLTPDAPESIQFFAVKRATLLAQAQAKLAQLQSSNILSQKEIPLQIGMAEQSPAAFTNRCDCAPCVQLKVILNKPFADETNGQVIKLRLFYQPQEFTVRANNALNIPHNAINMRD</sequence>
<dbReference type="InterPro" id="IPR029466">
    <property type="entry name" value="NAM-associated_C"/>
</dbReference>
<proteinExistence type="predicted"/>
<feature type="domain" description="No apical meristem-associated C-terminal" evidence="1">
    <location>
        <begin position="67"/>
        <end position="223"/>
    </location>
</feature>
<gene>
    <name evidence="2" type="ORF">R1sor_023733</name>
</gene>
<dbReference type="Proteomes" id="UP001633002">
    <property type="component" value="Unassembled WGS sequence"/>
</dbReference>
<reference evidence="2 3" key="1">
    <citation type="submission" date="2024-09" db="EMBL/GenBank/DDBJ databases">
        <title>Chromosome-scale assembly of Riccia sorocarpa.</title>
        <authorList>
            <person name="Paukszto L."/>
        </authorList>
    </citation>
    <scope>NUCLEOTIDE SEQUENCE [LARGE SCALE GENOMIC DNA]</scope>
    <source>
        <strain evidence="2">LP-2024</strain>
        <tissue evidence="2">Aerial parts of the thallus</tissue>
    </source>
</reference>
<name>A0ABD3GNI3_9MARC</name>
<organism evidence="2 3">
    <name type="scientific">Riccia sorocarpa</name>
    <dbReference type="NCBI Taxonomy" id="122646"/>
    <lineage>
        <taxon>Eukaryota</taxon>
        <taxon>Viridiplantae</taxon>
        <taxon>Streptophyta</taxon>
        <taxon>Embryophyta</taxon>
        <taxon>Marchantiophyta</taxon>
        <taxon>Marchantiopsida</taxon>
        <taxon>Marchantiidae</taxon>
        <taxon>Marchantiales</taxon>
        <taxon>Ricciaceae</taxon>
        <taxon>Riccia</taxon>
    </lineage>
</organism>
<dbReference type="PANTHER" id="PTHR45125:SF3">
    <property type="entry name" value="NO-APICAL-MERISTEM-ASSOCIATED CARBOXY-TERMINAL DOMAIN PROTEIN"/>
    <property type="match status" value="1"/>
</dbReference>
<dbReference type="AlphaFoldDB" id="A0ABD3GNI3"/>
<evidence type="ECO:0000313" key="2">
    <source>
        <dbReference type="EMBL" id="KAL3680777.1"/>
    </source>
</evidence>
<dbReference type="EMBL" id="JBJQOH010000007">
    <property type="protein sequence ID" value="KAL3680777.1"/>
    <property type="molecule type" value="Genomic_DNA"/>
</dbReference>
<keyword evidence="3" id="KW-1185">Reference proteome</keyword>
<dbReference type="Pfam" id="PF14303">
    <property type="entry name" value="NAM-associated"/>
    <property type="match status" value="1"/>
</dbReference>
<evidence type="ECO:0000259" key="1">
    <source>
        <dbReference type="Pfam" id="PF14303"/>
    </source>
</evidence>